<dbReference type="PANTHER" id="PTHR35152:SF1">
    <property type="entry name" value="DOMAIN SIGNALLING PROTEIN, PUTATIVE (AFU_ORTHOLOGUE AFUA_5G11310)-RELATED"/>
    <property type="match status" value="1"/>
</dbReference>
<feature type="transmembrane region" description="Helical" evidence="1">
    <location>
        <begin position="110"/>
        <end position="133"/>
    </location>
</feature>
<gene>
    <name evidence="4" type="ORF">Aco03nite_041240</name>
</gene>
<feature type="transmembrane region" description="Helical" evidence="1">
    <location>
        <begin position="203"/>
        <end position="226"/>
    </location>
</feature>
<evidence type="ECO:0000259" key="3">
    <source>
        <dbReference type="PROSITE" id="PS50924"/>
    </source>
</evidence>
<evidence type="ECO:0000313" key="4">
    <source>
        <dbReference type="EMBL" id="GID55720.1"/>
    </source>
</evidence>
<organism evidence="4 5">
    <name type="scientific">Actinoplanes couchii</name>
    <dbReference type="NCBI Taxonomy" id="403638"/>
    <lineage>
        <taxon>Bacteria</taxon>
        <taxon>Bacillati</taxon>
        <taxon>Actinomycetota</taxon>
        <taxon>Actinomycetes</taxon>
        <taxon>Micromonosporales</taxon>
        <taxon>Micromonosporaceae</taxon>
        <taxon>Actinoplanes</taxon>
    </lineage>
</organism>
<evidence type="ECO:0000256" key="2">
    <source>
        <dbReference type="SAM" id="MobiDB-lite"/>
    </source>
</evidence>
<comment type="caution">
    <text evidence="4">The sequence shown here is derived from an EMBL/GenBank/DDBJ whole genome shotgun (WGS) entry which is preliminary data.</text>
</comment>
<feature type="domain" description="MHYT" evidence="3">
    <location>
        <begin position="37"/>
        <end position="229"/>
    </location>
</feature>
<name>A0ABQ3XB45_9ACTN</name>
<proteinExistence type="predicted"/>
<feature type="transmembrane region" description="Helical" evidence="1">
    <location>
        <begin position="246"/>
        <end position="266"/>
    </location>
</feature>
<evidence type="ECO:0000256" key="1">
    <source>
        <dbReference type="PROSITE-ProRule" id="PRU00244"/>
    </source>
</evidence>
<feature type="compositionally biased region" description="Polar residues" evidence="2">
    <location>
        <begin position="295"/>
        <end position="310"/>
    </location>
</feature>
<protein>
    <recommendedName>
        <fullName evidence="3">MHYT domain-containing protein</fullName>
    </recommendedName>
</protein>
<feature type="region of interest" description="Disordered" evidence="2">
    <location>
        <begin position="290"/>
        <end position="329"/>
    </location>
</feature>
<feature type="transmembrane region" description="Helical" evidence="1">
    <location>
        <begin position="73"/>
        <end position="98"/>
    </location>
</feature>
<keyword evidence="1" id="KW-1133">Transmembrane helix</keyword>
<reference evidence="4 5" key="1">
    <citation type="submission" date="2021-01" db="EMBL/GenBank/DDBJ databases">
        <title>Whole genome shotgun sequence of Actinoplanes couchii NBRC 106145.</title>
        <authorList>
            <person name="Komaki H."/>
            <person name="Tamura T."/>
        </authorList>
    </citation>
    <scope>NUCLEOTIDE SEQUENCE [LARGE SCALE GENOMIC DNA]</scope>
    <source>
        <strain evidence="4 5">NBRC 106145</strain>
    </source>
</reference>
<accession>A0ABQ3XB45</accession>
<dbReference type="PROSITE" id="PS50924">
    <property type="entry name" value="MHYT"/>
    <property type="match status" value="1"/>
</dbReference>
<dbReference type="EMBL" id="BOMG01000052">
    <property type="protein sequence ID" value="GID55720.1"/>
    <property type="molecule type" value="Genomic_DNA"/>
</dbReference>
<sequence>MRHNQSRPWQWYGRIQPRGIAKREEQREMAQIHHFEYGALTPTVSYILSVLGSLLGLTSAVRLRSSKTRGERFWWLTLAAVAIGATAIWSMHFVAMLGFDVEGTPIRYDIGLTVASALIALVSVGVGLAIALLGRTASKGRILIGGVLAGLGVAAMHYCGMAAMELRGEIHYAGREVGLSIAIAVIAATVALYLAITVTKPIAIFISALVMGIAVNGMHFTGMLAMSVTGEPNTFGSVEGATAAGLLVPVGAAVVFAIIGMGYALVSAPTEEDREAIAYLAQRMEDRLANPQPPVQQAQFGGPPASQQPQGRAGRSTLGDASWTYRDRS</sequence>
<keyword evidence="5" id="KW-1185">Reference proteome</keyword>
<dbReference type="InterPro" id="IPR005330">
    <property type="entry name" value="MHYT_dom"/>
</dbReference>
<evidence type="ECO:0000313" key="5">
    <source>
        <dbReference type="Proteomes" id="UP000612282"/>
    </source>
</evidence>
<dbReference type="Pfam" id="PF03707">
    <property type="entry name" value="MHYT"/>
    <property type="match status" value="2"/>
</dbReference>
<feature type="transmembrane region" description="Helical" evidence="1">
    <location>
        <begin position="43"/>
        <end position="61"/>
    </location>
</feature>
<keyword evidence="1" id="KW-0472">Membrane</keyword>
<feature type="transmembrane region" description="Helical" evidence="1">
    <location>
        <begin position="140"/>
        <end position="158"/>
    </location>
</feature>
<dbReference type="PANTHER" id="PTHR35152">
    <property type="entry name" value="DOMAIN SIGNALLING PROTEIN, PUTATIVE (AFU_ORTHOLOGUE AFUA_5G11310)-RELATED"/>
    <property type="match status" value="1"/>
</dbReference>
<keyword evidence="1" id="KW-0812">Transmembrane</keyword>
<feature type="transmembrane region" description="Helical" evidence="1">
    <location>
        <begin position="178"/>
        <end position="196"/>
    </location>
</feature>
<dbReference type="Proteomes" id="UP000612282">
    <property type="component" value="Unassembled WGS sequence"/>
</dbReference>